<comment type="pathway">
    <text evidence="7">Protein modification; lipoprotein biosynthesis (diacylglyceryl transfer).</text>
</comment>
<comment type="similarity">
    <text evidence="1 7">Belongs to the Lgt family.</text>
</comment>
<dbReference type="RefSeq" id="WP_021926447.1">
    <property type="nucleotide sequence ID" value="NZ_JACOOT010000003.1"/>
</dbReference>
<accession>A0A8I0AGN6</accession>
<evidence type="ECO:0000256" key="8">
    <source>
        <dbReference type="SAM" id="Coils"/>
    </source>
</evidence>
<evidence type="ECO:0000256" key="3">
    <source>
        <dbReference type="ARBA" id="ARBA00022679"/>
    </source>
</evidence>
<dbReference type="PANTHER" id="PTHR30589">
    <property type="entry name" value="PROLIPOPROTEIN DIACYLGLYCERYL TRANSFERASE"/>
    <property type="match status" value="1"/>
</dbReference>
<dbReference type="Proteomes" id="UP000652847">
    <property type="component" value="Unassembled WGS sequence"/>
</dbReference>
<sequence>MSIQFPNLGINLDYVGKSIRIFGFEITFFGLLIAAGMLLGLGFIVLEARRCGEKEDDYLEMMILSLVTGVIGARALYVCFSWNLYKGNVNQIFNLRGGGLAFYGGLFGGMLGAAIYCAIRKKAFMQMADTACMGLVIAQIIGRWGDFFNRESFGEYTNSIFAMQLPLSAVRSSEVTSVMRENLETIGGVSYIQVHPVFLYESLWCLLLFLLMLVWKRKKRFHGEVFLRYLAGYGLGRFILEYLRTDKLTIPGTSIGICQVISAALFLICAVVVTVESSMAKKRAARRRRRREQDYEAQEMAARQAEAEEYRDRLKLERAFADEKKGSVPEAYSGSVPVYESQEEESTQDDPKEEETAGSASDQMEEAAKDGYEEVSENQEAVAGEDAETEETASEEYEENEGDEAVSEEALQEDGSLQKDDSAYEEVEETAAPYGTEAASAADPSLSEDDEWLYSKPRRFAKKPANEQKN</sequence>
<evidence type="ECO:0000256" key="9">
    <source>
        <dbReference type="SAM" id="MobiDB-lite"/>
    </source>
</evidence>
<dbReference type="UniPathway" id="UPA00664"/>
<dbReference type="GO" id="GO:0042158">
    <property type="term" value="P:lipoprotein biosynthetic process"/>
    <property type="evidence" value="ECO:0007669"/>
    <property type="project" value="UniProtKB-UniRule"/>
</dbReference>
<feature type="transmembrane region" description="Helical" evidence="7">
    <location>
        <begin position="21"/>
        <end position="46"/>
    </location>
</feature>
<evidence type="ECO:0000256" key="5">
    <source>
        <dbReference type="ARBA" id="ARBA00022989"/>
    </source>
</evidence>
<dbReference type="Pfam" id="PF01790">
    <property type="entry name" value="LGT"/>
    <property type="match status" value="1"/>
</dbReference>
<evidence type="ECO:0000256" key="4">
    <source>
        <dbReference type="ARBA" id="ARBA00022692"/>
    </source>
</evidence>
<dbReference type="AlphaFoldDB" id="A0A8I0AGN6"/>
<name>A0A8I0AGN6_9FIRM</name>
<dbReference type="EMBL" id="JACOOT010000003">
    <property type="protein sequence ID" value="MBC5649711.1"/>
    <property type="molecule type" value="Genomic_DNA"/>
</dbReference>
<reference evidence="10 11" key="1">
    <citation type="submission" date="2020-08" db="EMBL/GenBank/DDBJ databases">
        <title>Genome public.</title>
        <authorList>
            <person name="Liu C."/>
            <person name="Sun Q."/>
        </authorList>
    </citation>
    <scope>NUCLEOTIDE SEQUENCE [LARGE SCALE GENOMIC DNA]</scope>
    <source>
        <strain evidence="10 11">BX17</strain>
    </source>
</reference>
<keyword evidence="3 7" id="KW-0808">Transferase</keyword>
<evidence type="ECO:0000256" key="6">
    <source>
        <dbReference type="ARBA" id="ARBA00023136"/>
    </source>
</evidence>
<dbReference type="HAMAP" id="MF_01147">
    <property type="entry name" value="Lgt"/>
    <property type="match status" value="1"/>
</dbReference>
<keyword evidence="10" id="KW-0449">Lipoprotein</keyword>
<evidence type="ECO:0000313" key="11">
    <source>
        <dbReference type="Proteomes" id="UP000652847"/>
    </source>
</evidence>
<comment type="function">
    <text evidence="7">Catalyzes the transfer of the diacylglyceryl group from phosphatidylglycerol to the sulfhydryl group of the N-terminal cysteine of a prolipoprotein, the first step in the formation of mature lipoproteins.</text>
</comment>
<dbReference type="GO" id="GO:0008961">
    <property type="term" value="F:phosphatidylglycerol-prolipoprotein diacylglyceryl transferase activity"/>
    <property type="evidence" value="ECO:0007669"/>
    <property type="project" value="UniProtKB-UniRule"/>
</dbReference>
<dbReference type="PANTHER" id="PTHR30589:SF0">
    <property type="entry name" value="PHOSPHATIDYLGLYCEROL--PROLIPOPROTEIN DIACYLGLYCERYL TRANSFERASE"/>
    <property type="match status" value="1"/>
</dbReference>
<keyword evidence="5 7" id="KW-1133">Transmembrane helix</keyword>
<proteinExistence type="inferred from homology"/>
<comment type="caution">
    <text evidence="10">The sequence shown here is derived from an EMBL/GenBank/DDBJ whole genome shotgun (WGS) entry which is preliminary data.</text>
</comment>
<comment type="subcellular location">
    <subcellularLocation>
        <location evidence="7">Cell membrane</location>
        <topology evidence="7">Multi-pass membrane protein</topology>
    </subcellularLocation>
</comment>
<evidence type="ECO:0000256" key="7">
    <source>
        <dbReference type="HAMAP-Rule" id="MF_01147"/>
    </source>
</evidence>
<keyword evidence="11" id="KW-1185">Reference proteome</keyword>
<feature type="compositionally biased region" description="Acidic residues" evidence="9">
    <location>
        <begin position="341"/>
        <end position="353"/>
    </location>
</feature>
<evidence type="ECO:0000313" key="10">
    <source>
        <dbReference type="EMBL" id="MBC5649711.1"/>
    </source>
</evidence>
<protein>
    <recommendedName>
        <fullName evidence="7">Phosphatidylglycerol--prolipoprotein diacylglyceryl transferase</fullName>
        <ecNumber evidence="7">2.5.1.145</ecNumber>
    </recommendedName>
</protein>
<evidence type="ECO:0000256" key="1">
    <source>
        <dbReference type="ARBA" id="ARBA00007150"/>
    </source>
</evidence>
<feature type="transmembrane region" description="Helical" evidence="7">
    <location>
        <begin position="226"/>
        <end position="243"/>
    </location>
</feature>
<feature type="transmembrane region" description="Helical" evidence="7">
    <location>
        <begin position="100"/>
        <end position="119"/>
    </location>
</feature>
<gene>
    <name evidence="7 10" type="primary">lgt</name>
    <name evidence="10" type="ORF">H8S54_00885</name>
</gene>
<feature type="compositionally biased region" description="Acidic residues" evidence="9">
    <location>
        <begin position="373"/>
        <end position="412"/>
    </location>
</feature>
<keyword evidence="8" id="KW-0175">Coiled coil</keyword>
<dbReference type="InterPro" id="IPR001640">
    <property type="entry name" value="Lgt"/>
</dbReference>
<dbReference type="GO" id="GO:0005886">
    <property type="term" value="C:plasma membrane"/>
    <property type="evidence" value="ECO:0007669"/>
    <property type="project" value="UniProtKB-SubCell"/>
</dbReference>
<feature type="binding site" evidence="7">
    <location>
        <position position="143"/>
    </location>
    <ligand>
        <name>a 1,2-diacyl-sn-glycero-3-phospho-(1'-sn-glycerol)</name>
        <dbReference type="ChEBI" id="CHEBI:64716"/>
    </ligand>
</feature>
<feature type="transmembrane region" description="Helical" evidence="7">
    <location>
        <begin position="58"/>
        <end position="80"/>
    </location>
</feature>
<comment type="catalytic activity">
    <reaction evidence="7">
        <text>L-cysteinyl-[prolipoprotein] + a 1,2-diacyl-sn-glycero-3-phospho-(1'-sn-glycerol) = an S-1,2-diacyl-sn-glyceryl-L-cysteinyl-[prolipoprotein] + sn-glycerol 1-phosphate + H(+)</text>
        <dbReference type="Rhea" id="RHEA:56712"/>
        <dbReference type="Rhea" id="RHEA-COMP:14679"/>
        <dbReference type="Rhea" id="RHEA-COMP:14680"/>
        <dbReference type="ChEBI" id="CHEBI:15378"/>
        <dbReference type="ChEBI" id="CHEBI:29950"/>
        <dbReference type="ChEBI" id="CHEBI:57685"/>
        <dbReference type="ChEBI" id="CHEBI:64716"/>
        <dbReference type="ChEBI" id="CHEBI:140658"/>
        <dbReference type="EC" id="2.5.1.145"/>
    </reaction>
</comment>
<feature type="transmembrane region" description="Helical" evidence="7">
    <location>
        <begin position="197"/>
        <end position="214"/>
    </location>
</feature>
<keyword evidence="2 7" id="KW-1003">Cell membrane</keyword>
<dbReference type="EC" id="2.5.1.145" evidence="7"/>
<dbReference type="NCBIfam" id="TIGR00544">
    <property type="entry name" value="lgt"/>
    <property type="match status" value="1"/>
</dbReference>
<feature type="region of interest" description="Disordered" evidence="9">
    <location>
        <begin position="325"/>
        <end position="470"/>
    </location>
</feature>
<keyword evidence="4 7" id="KW-0812">Transmembrane</keyword>
<evidence type="ECO:0000256" key="2">
    <source>
        <dbReference type="ARBA" id="ARBA00022475"/>
    </source>
</evidence>
<feature type="transmembrane region" description="Helical" evidence="7">
    <location>
        <begin position="255"/>
        <end position="280"/>
    </location>
</feature>
<keyword evidence="6 7" id="KW-0472">Membrane</keyword>
<organism evidence="10 11">
    <name type="scientific">Blautia segnis</name>
    <dbReference type="NCBI Taxonomy" id="2763030"/>
    <lineage>
        <taxon>Bacteria</taxon>
        <taxon>Bacillati</taxon>
        <taxon>Bacillota</taxon>
        <taxon>Clostridia</taxon>
        <taxon>Lachnospirales</taxon>
        <taxon>Lachnospiraceae</taxon>
        <taxon>Blautia</taxon>
    </lineage>
</organism>
<feature type="coiled-coil region" evidence="8">
    <location>
        <begin position="288"/>
        <end position="317"/>
    </location>
</feature>